<name>A0ACB5REF6_9CLOT</name>
<dbReference type="Proteomes" id="UP001058074">
    <property type="component" value="Unassembled WGS sequence"/>
</dbReference>
<organism evidence="1 2">
    <name type="scientific">Inconstantimicrobium mannanitabidum</name>
    <dbReference type="NCBI Taxonomy" id="1604901"/>
    <lineage>
        <taxon>Bacteria</taxon>
        <taxon>Bacillati</taxon>
        <taxon>Bacillota</taxon>
        <taxon>Clostridia</taxon>
        <taxon>Eubacteriales</taxon>
        <taxon>Clostridiaceae</taxon>
        <taxon>Inconstantimicrobium</taxon>
    </lineage>
</organism>
<evidence type="ECO:0000313" key="1">
    <source>
        <dbReference type="EMBL" id="GKX67658.1"/>
    </source>
</evidence>
<dbReference type="EMBL" id="BROD01000001">
    <property type="protein sequence ID" value="GKX67658.1"/>
    <property type="molecule type" value="Genomic_DNA"/>
</dbReference>
<comment type="caution">
    <text evidence="1">The sequence shown here is derived from an EMBL/GenBank/DDBJ whole genome shotgun (WGS) entry which is preliminary data.</text>
</comment>
<proteinExistence type="predicted"/>
<reference evidence="1" key="1">
    <citation type="journal article" date="2025" name="Int. J. Syst. Evol. Microbiol.">
        <title>Inconstantimicrobium mannanitabidum sp. nov., a novel member of the family Clostridiaceae isolated from anoxic soil under the treatment of reductive soil disinfestation.</title>
        <authorList>
            <person name="Ueki A."/>
            <person name="Tonouchi A."/>
            <person name="Honma S."/>
            <person name="Kaku N."/>
            <person name="Ueki K."/>
        </authorList>
    </citation>
    <scope>NUCLEOTIDE SEQUENCE</scope>
    <source>
        <strain evidence="1">TW13</strain>
    </source>
</reference>
<sequence length="667" mass="76906">MKFNELILKNIKYNIRNYIAYLLGTSAVLSILFMFFNFIYSDTFLEKSKEIFIKGYEKNIIIGIMTLFLMAFIIYITVTFTKTRGKELGVYYTIGLTSKEILRILFYENIVISGISISIGLIVGILFSRLFNMAFLKVMDIDNVNIGVNIVGLLSVVLVGLLIFLINHLYQKILLRRNSIVELIKFSSKKEVARKGVFVKGIVSAIAFVVSYNKIIECIGGASNITKYTVVFAIVAIASLYFLIGFFMALVEVILKKFKKIYNNNIVTIRTLSSKFLSYRSTIFISIIMTAAGMFFIIQGVSFYKLGGMYIDRDYKSDLSIIVNKKQLDGNDFKSIIEKYAGKIKAYNELENIEEQYIEKNPEAGYNIRALRIISNETYNKTTKLTKELKENEVIAPIEEGRNINGDLTLKLITKGKAINTNYFIDFISNLDKYKKENNNKYLEFNQKNIAHEKMKLSNEIYDCISDMRPGFLVLNNKVYNEIKSNLDPENVYYDILVDLESDHDYKRINQELKEELKKIGGEELAETLNIKSNSRHIEMSKSSFIFFTFFFLGVIFLTGSGAILYFKIFTSLDEDKQRKNSFNRIGLTTTEIRKIISKEIRIIFLVPSIIALVITAIILMKMYNQMNEGKVPQIIMLYMFMGYSIVYLSIYEISRRAYLKKVFSSR</sequence>
<keyword evidence="2" id="KW-1185">Reference proteome</keyword>
<protein>
    <submittedName>
        <fullName evidence="1">Peptide ABC transporter Pep4E family, permease</fullName>
    </submittedName>
</protein>
<gene>
    <name evidence="1" type="ORF">rsdtw13_29160</name>
</gene>
<accession>A0ACB5REF6</accession>
<evidence type="ECO:0000313" key="2">
    <source>
        <dbReference type="Proteomes" id="UP001058074"/>
    </source>
</evidence>